<dbReference type="Proteomes" id="UP000038011">
    <property type="component" value="Unassembled WGS sequence"/>
</dbReference>
<dbReference type="CDD" id="cd04301">
    <property type="entry name" value="NAT_SF"/>
    <property type="match status" value="1"/>
</dbReference>
<gene>
    <name evidence="2" type="ORF">SU32_11185</name>
</gene>
<dbReference type="PATRIC" id="fig|1514904.3.peg.1080"/>
<dbReference type="GO" id="GO:0016747">
    <property type="term" value="F:acyltransferase activity, transferring groups other than amino-acyl groups"/>
    <property type="evidence" value="ECO:0007669"/>
    <property type="project" value="InterPro"/>
</dbReference>
<evidence type="ECO:0000259" key="1">
    <source>
        <dbReference type="PROSITE" id="PS51186"/>
    </source>
</evidence>
<organism evidence="2 3">
    <name type="scientific">Ahrensia marina</name>
    <dbReference type="NCBI Taxonomy" id="1514904"/>
    <lineage>
        <taxon>Bacteria</taxon>
        <taxon>Pseudomonadati</taxon>
        <taxon>Pseudomonadota</taxon>
        <taxon>Alphaproteobacteria</taxon>
        <taxon>Hyphomicrobiales</taxon>
        <taxon>Ahrensiaceae</taxon>
        <taxon>Ahrensia</taxon>
    </lineage>
</organism>
<dbReference type="AlphaFoldDB" id="A0A0N0VLB6"/>
<name>A0A0N0VLB6_9HYPH</name>
<dbReference type="EMBL" id="JXMU01000015">
    <property type="protein sequence ID" value="KPB00964.1"/>
    <property type="molecule type" value="Genomic_DNA"/>
</dbReference>
<proteinExistence type="predicted"/>
<accession>A0A0N0VLB6</accession>
<comment type="caution">
    <text evidence="2">The sequence shown here is derived from an EMBL/GenBank/DDBJ whole genome shotgun (WGS) entry which is preliminary data.</text>
</comment>
<keyword evidence="2" id="KW-0808">Transferase</keyword>
<dbReference type="PROSITE" id="PS51186">
    <property type="entry name" value="GNAT"/>
    <property type="match status" value="1"/>
</dbReference>
<reference evidence="2 3" key="1">
    <citation type="submission" date="2015-01" db="EMBL/GenBank/DDBJ databases">
        <title>Ahrensia donghaiensis sp. nov., a novel dimethylsulphoniopropionate-cleavage bacterium isolated from seawater and emended descriptions of the genus Ahrensia and Ahrensia kielensis.</title>
        <authorList>
            <person name="Liu J."/>
        </authorList>
    </citation>
    <scope>NUCLEOTIDE SEQUENCE [LARGE SCALE GENOMIC DNA]</scope>
    <source>
        <strain evidence="2 3">LZD062</strain>
    </source>
</reference>
<dbReference type="STRING" id="1514904.SU32_11185"/>
<keyword evidence="3" id="KW-1185">Reference proteome</keyword>
<dbReference type="InterPro" id="IPR016181">
    <property type="entry name" value="Acyl_CoA_acyltransferase"/>
</dbReference>
<dbReference type="InterPro" id="IPR000182">
    <property type="entry name" value="GNAT_dom"/>
</dbReference>
<evidence type="ECO:0000313" key="3">
    <source>
        <dbReference type="Proteomes" id="UP000038011"/>
    </source>
</evidence>
<dbReference type="SUPFAM" id="SSF55729">
    <property type="entry name" value="Acyl-CoA N-acyltransferases (Nat)"/>
    <property type="match status" value="1"/>
</dbReference>
<dbReference type="OrthoDB" id="9815099at2"/>
<protein>
    <submittedName>
        <fullName evidence="2">Acetyltransferase</fullName>
    </submittedName>
</protein>
<feature type="domain" description="N-acetyltransferase" evidence="1">
    <location>
        <begin position="1"/>
        <end position="161"/>
    </location>
</feature>
<evidence type="ECO:0000313" key="2">
    <source>
        <dbReference type="EMBL" id="KPB00964.1"/>
    </source>
</evidence>
<dbReference type="Gene3D" id="3.40.630.30">
    <property type="match status" value="1"/>
</dbReference>
<sequence length="192" mass="20264">MNLLSASASADYIFTIGAEHCGEGRARNALLDRVMAPNWRKKSSNALRRGSMPSRDLALVARDDSGTLVGTVRLWDVASSNGTPALLLGPLAVECTLKSSGIGSALMKAAISKAAELGHGAILLVGDAAYYERFGFSASLTKNLAMPGPYEQHRLLGLELQESALKNASGVLVPTGRKRASNQNRLSTRIVG</sequence>
<dbReference type="RefSeq" id="WP_053999448.1">
    <property type="nucleotide sequence ID" value="NZ_JXMU01000015.1"/>
</dbReference>
<dbReference type="Pfam" id="PF13508">
    <property type="entry name" value="Acetyltransf_7"/>
    <property type="match status" value="1"/>
</dbReference>